<feature type="chain" id="PRO_5039648899" description="Lipoprotein" evidence="1">
    <location>
        <begin position="20"/>
        <end position="155"/>
    </location>
</feature>
<dbReference type="OrthoDB" id="2856922at2"/>
<protein>
    <recommendedName>
        <fullName evidence="4">Lipoprotein</fullName>
    </recommendedName>
</protein>
<feature type="signal peptide" evidence="1">
    <location>
        <begin position="1"/>
        <end position="19"/>
    </location>
</feature>
<reference evidence="2 3" key="1">
    <citation type="submission" date="2012-09" db="EMBL/GenBank/DDBJ databases">
        <title>Genome Sequence of Bacillus sp. DW5-4.</title>
        <authorList>
            <person name="Lai Q."/>
            <person name="Liu Y."/>
            <person name="Shao Z."/>
        </authorList>
    </citation>
    <scope>NUCLEOTIDE SEQUENCE [LARGE SCALE GENOMIC DNA]</scope>
    <source>
        <strain evidence="2 3">DW5-4</strain>
    </source>
</reference>
<comment type="caution">
    <text evidence="2">The sequence shown here is derived from an EMBL/GenBank/DDBJ whole genome shotgun (WGS) entry which is preliminary data.</text>
</comment>
<evidence type="ECO:0000313" key="3">
    <source>
        <dbReference type="Proteomes" id="UP000028091"/>
    </source>
</evidence>
<dbReference type="eggNOG" id="ENOG502ZMPH">
    <property type="taxonomic scope" value="Bacteria"/>
</dbReference>
<organism evidence="2 3">
    <name type="scientific">Bacillus zhangzhouensis</name>
    <dbReference type="NCBI Taxonomy" id="1178540"/>
    <lineage>
        <taxon>Bacteria</taxon>
        <taxon>Bacillati</taxon>
        <taxon>Bacillota</taxon>
        <taxon>Bacilli</taxon>
        <taxon>Bacillales</taxon>
        <taxon>Bacillaceae</taxon>
        <taxon>Bacillus</taxon>
    </lineage>
</organism>
<keyword evidence="3" id="KW-1185">Reference proteome</keyword>
<evidence type="ECO:0008006" key="4">
    <source>
        <dbReference type="Google" id="ProtNLM"/>
    </source>
</evidence>
<dbReference type="RefSeq" id="WP_034320352.1">
    <property type="nucleotide sequence ID" value="NZ_JOTP01000006.1"/>
</dbReference>
<sequence>MKKSLLVFMSLVASLFMLAACSNTTNEQKTETKALPTINERIQNETKEVMEQSKLVKDTAIIVDQKKKVISLNVTASSDTNSDYAEVIGLNFAKTLAIGAATEKENNLHKPENDSLGALYSFYDLNITVKQENGKVLARGTKTTNETKITWERAQ</sequence>
<dbReference type="Proteomes" id="UP000028091">
    <property type="component" value="Unassembled WGS sequence"/>
</dbReference>
<gene>
    <name evidence="2" type="ORF">BA70_17415</name>
</gene>
<evidence type="ECO:0000256" key="1">
    <source>
        <dbReference type="SAM" id="SignalP"/>
    </source>
</evidence>
<name>A0A081LCL5_9BACI</name>
<dbReference type="EMBL" id="JOTP01000006">
    <property type="protein sequence ID" value="KEP26991.1"/>
    <property type="molecule type" value="Genomic_DNA"/>
</dbReference>
<accession>A0A081LCL5</accession>
<dbReference type="AlphaFoldDB" id="A0A081LCL5"/>
<proteinExistence type="predicted"/>
<keyword evidence="1" id="KW-0732">Signal</keyword>
<dbReference type="PROSITE" id="PS51257">
    <property type="entry name" value="PROKAR_LIPOPROTEIN"/>
    <property type="match status" value="1"/>
</dbReference>
<evidence type="ECO:0000313" key="2">
    <source>
        <dbReference type="EMBL" id="KEP26991.1"/>
    </source>
</evidence>